<dbReference type="KEGG" id="drm:Dred_0909"/>
<dbReference type="Pfam" id="PF04647">
    <property type="entry name" value="AgrB"/>
    <property type="match status" value="1"/>
</dbReference>
<keyword evidence="2" id="KW-0673">Quorum sensing</keyword>
<sequence length="205" mass="23949">MSLSRNFVNYLITQKKIEDQEQQEILFFGAEVFFSLLTGIFITLLVGYFLNLHTIVFYMLLASMFVRKIAGGAHSKDSMNCLIITVMVYNLFAYFSLLTFPYINNHQRILVLFVFCCGMLIVYKKAPLELPQKPFGNQQKRLLRFWSFVVLILITFFLCLSLYYKVFLLEGYAVCLILLWQLFMLTNMGANLMGMLDRILFLIRG</sequence>
<organism evidence="9 10">
    <name type="scientific">Desulforamulus reducens (strain ATCC BAA-1160 / DSM 100696 / MI-1)</name>
    <name type="common">Desulfotomaculum reducens</name>
    <dbReference type="NCBI Taxonomy" id="349161"/>
    <lineage>
        <taxon>Bacteria</taxon>
        <taxon>Bacillati</taxon>
        <taxon>Bacillota</taxon>
        <taxon>Clostridia</taxon>
        <taxon>Eubacteriales</taxon>
        <taxon>Peptococcaceae</taxon>
        <taxon>Desulforamulus</taxon>
    </lineage>
</organism>
<gene>
    <name evidence="9" type="ordered locus">Dred_0909</name>
</gene>
<accession>A4J2Z2</accession>
<dbReference type="GO" id="GO:0006508">
    <property type="term" value="P:proteolysis"/>
    <property type="evidence" value="ECO:0007669"/>
    <property type="project" value="UniProtKB-KW"/>
</dbReference>
<dbReference type="OrthoDB" id="2854767at2"/>
<dbReference type="STRING" id="349161.Dred_0909"/>
<evidence type="ECO:0000256" key="5">
    <source>
        <dbReference type="ARBA" id="ARBA00022801"/>
    </source>
</evidence>
<evidence type="ECO:0000313" key="10">
    <source>
        <dbReference type="Proteomes" id="UP000001556"/>
    </source>
</evidence>
<dbReference type="SMART" id="SM00793">
    <property type="entry name" value="AgrB"/>
    <property type="match status" value="1"/>
</dbReference>
<keyword evidence="3" id="KW-0645">Protease</keyword>
<keyword evidence="5" id="KW-0378">Hydrolase</keyword>
<keyword evidence="1" id="KW-1003">Cell membrane</keyword>
<dbReference type="InterPro" id="IPR006741">
    <property type="entry name" value="AgrB"/>
</dbReference>
<evidence type="ECO:0000256" key="2">
    <source>
        <dbReference type="ARBA" id="ARBA00022654"/>
    </source>
</evidence>
<feature type="transmembrane region" description="Helical" evidence="8">
    <location>
        <begin position="171"/>
        <end position="194"/>
    </location>
</feature>
<feature type="transmembrane region" description="Helical" evidence="8">
    <location>
        <begin position="109"/>
        <end position="124"/>
    </location>
</feature>
<evidence type="ECO:0000256" key="8">
    <source>
        <dbReference type="SAM" id="Phobius"/>
    </source>
</evidence>
<keyword evidence="7 8" id="KW-0472">Membrane</keyword>
<dbReference type="RefSeq" id="WP_011877274.1">
    <property type="nucleotide sequence ID" value="NC_009253.1"/>
</dbReference>
<evidence type="ECO:0000256" key="4">
    <source>
        <dbReference type="ARBA" id="ARBA00022692"/>
    </source>
</evidence>
<feature type="transmembrane region" description="Helical" evidence="8">
    <location>
        <begin position="145"/>
        <end position="165"/>
    </location>
</feature>
<dbReference type="eggNOG" id="COG4512">
    <property type="taxonomic scope" value="Bacteria"/>
</dbReference>
<dbReference type="GO" id="GO:0008233">
    <property type="term" value="F:peptidase activity"/>
    <property type="evidence" value="ECO:0007669"/>
    <property type="project" value="UniProtKB-KW"/>
</dbReference>
<protein>
    <submittedName>
        <fullName evidence="9">Accessory gene regulator B</fullName>
    </submittedName>
</protein>
<proteinExistence type="predicted"/>
<name>A4J2Z2_DESRM</name>
<dbReference type="Proteomes" id="UP000001556">
    <property type="component" value="Chromosome"/>
</dbReference>
<evidence type="ECO:0000313" key="9">
    <source>
        <dbReference type="EMBL" id="ABO49445.1"/>
    </source>
</evidence>
<dbReference type="GO" id="GO:0016020">
    <property type="term" value="C:membrane"/>
    <property type="evidence" value="ECO:0007669"/>
    <property type="project" value="InterPro"/>
</dbReference>
<evidence type="ECO:0000256" key="7">
    <source>
        <dbReference type="ARBA" id="ARBA00023136"/>
    </source>
</evidence>
<dbReference type="AlphaFoldDB" id="A4J2Z2"/>
<evidence type="ECO:0000256" key="6">
    <source>
        <dbReference type="ARBA" id="ARBA00022989"/>
    </source>
</evidence>
<keyword evidence="6 8" id="KW-1133">Transmembrane helix</keyword>
<evidence type="ECO:0000256" key="3">
    <source>
        <dbReference type="ARBA" id="ARBA00022670"/>
    </source>
</evidence>
<keyword evidence="4 8" id="KW-0812">Transmembrane</keyword>
<keyword evidence="10" id="KW-1185">Reference proteome</keyword>
<dbReference type="EMBL" id="CP000612">
    <property type="protein sequence ID" value="ABO49445.1"/>
    <property type="molecule type" value="Genomic_DNA"/>
</dbReference>
<dbReference type="GO" id="GO:0009372">
    <property type="term" value="P:quorum sensing"/>
    <property type="evidence" value="ECO:0007669"/>
    <property type="project" value="UniProtKB-KW"/>
</dbReference>
<reference evidence="9 10" key="1">
    <citation type="submission" date="2007-03" db="EMBL/GenBank/DDBJ databases">
        <title>Complete sequence of Desulfotomaculum reducens MI-1.</title>
        <authorList>
            <consortium name="US DOE Joint Genome Institute"/>
            <person name="Copeland A."/>
            <person name="Lucas S."/>
            <person name="Lapidus A."/>
            <person name="Barry K."/>
            <person name="Detter J.C."/>
            <person name="Glavina del Rio T."/>
            <person name="Hammon N."/>
            <person name="Israni S."/>
            <person name="Dalin E."/>
            <person name="Tice H."/>
            <person name="Pitluck S."/>
            <person name="Sims D."/>
            <person name="Brettin T."/>
            <person name="Bruce D."/>
            <person name="Han C."/>
            <person name="Tapia R."/>
            <person name="Schmutz J."/>
            <person name="Larimer F."/>
            <person name="Land M."/>
            <person name="Hauser L."/>
            <person name="Kyrpides N."/>
            <person name="Kim E."/>
            <person name="Tebo B.M."/>
            <person name="Richardson P."/>
        </authorList>
    </citation>
    <scope>NUCLEOTIDE SEQUENCE [LARGE SCALE GENOMIC DNA]</scope>
    <source>
        <strain evidence="9 10">MI-1</strain>
    </source>
</reference>
<dbReference type="HOGENOM" id="CLU_098969_0_0_9"/>
<evidence type="ECO:0000256" key="1">
    <source>
        <dbReference type="ARBA" id="ARBA00022475"/>
    </source>
</evidence>
<feature type="transmembrane region" description="Helical" evidence="8">
    <location>
        <begin position="82"/>
        <end position="103"/>
    </location>
</feature>